<gene>
    <name evidence="1" type="ORF">BJ138DRAFT_503787</name>
</gene>
<accession>A0ACB8AM58</accession>
<comment type="caution">
    <text evidence="1">The sequence shown here is derived from an EMBL/GenBank/DDBJ whole genome shotgun (WGS) entry which is preliminary data.</text>
</comment>
<reference evidence="1" key="1">
    <citation type="journal article" date="2021" name="New Phytol.">
        <title>Evolutionary innovations through gain and loss of genes in the ectomycorrhizal Boletales.</title>
        <authorList>
            <person name="Wu G."/>
            <person name="Miyauchi S."/>
            <person name="Morin E."/>
            <person name="Kuo A."/>
            <person name="Drula E."/>
            <person name="Varga T."/>
            <person name="Kohler A."/>
            <person name="Feng B."/>
            <person name="Cao Y."/>
            <person name="Lipzen A."/>
            <person name="Daum C."/>
            <person name="Hundley H."/>
            <person name="Pangilinan J."/>
            <person name="Johnson J."/>
            <person name="Barry K."/>
            <person name="LaButti K."/>
            <person name="Ng V."/>
            <person name="Ahrendt S."/>
            <person name="Min B."/>
            <person name="Choi I.G."/>
            <person name="Park H."/>
            <person name="Plett J.M."/>
            <person name="Magnuson J."/>
            <person name="Spatafora J.W."/>
            <person name="Nagy L.G."/>
            <person name="Henrissat B."/>
            <person name="Grigoriev I.V."/>
            <person name="Yang Z.L."/>
            <person name="Xu J."/>
            <person name="Martin F.M."/>
        </authorList>
    </citation>
    <scope>NUCLEOTIDE SEQUENCE</scope>
    <source>
        <strain evidence="1">ATCC 28755</strain>
    </source>
</reference>
<keyword evidence="2" id="KW-1185">Reference proteome</keyword>
<evidence type="ECO:0000313" key="2">
    <source>
        <dbReference type="Proteomes" id="UP000790377"/>
    </source>
</evidence>
<sequence length="177" mass="19034">MITLAVIIMTIAQLGLGMFSVVLIIQGNMFDLGSVPYGTIVLAISVACDALISGSIYYYLRPGRAGIKRTETRIQNITTIFVNMGFLTCITSLAMIVLFFAKAGNYIAAPAPIACKSYVNSVLAILNARKPVAPPKKATTFELPTIQITKADNIRQNDSDLSGTQDSSHHQMENSGC</sequence>
<evidence type="ECO:0000313" key="1">
    <source>
        <dbReference type="EMBL" id="KAH7914011.1"/>
    </source>
</evidence>
<dbReference type="EMBL" id="MU267620">
    <property type="protein sequence ID" value="KAH7914011.1"/>
    <property type="molecule type" value="Genomic_DNA"/>
</dbReference>
<organism evidence="1 2">
    <name type="scientific">Hygrophoropsis aurantiaca</name>
    <dbReference type="NCBI Taxonomy" id="72124"/>
    <lineage>
        <taxon>Eukaryota</taxon>
        <taxon>Fungi</taxon>
        <taxon>Dikarya</taxon>
        <taxon>Basidiomycota</taxon>
        <taxon>Agaricomycotina</taxon>
        <taxon>Agaricomycetes</taxon>
        <taxon>Agaricomycetidae</taxon>
        <taxon>Boletales</taxon>
        <taxon>Coniophorineae</taxon>
        <taxon>Hygrophoropsidaceae</taxon>
        <taxon>Hygrophoropsis</taxon>
    </lineage>
</organism>
<name>A0ACB8AM58_9AGAM</name>
<dbReference type="Proteomes" id="UP000790377">
    <property type="component" value="Unassembled WGS sequence"/>
</dbReference>
<proteinExistence type="predicted"/>
<protein>
    <submittedName>
        <fullName evidence="1">Uncharacterized protein</fullName>
    </submittedName>
</protein>